<dbReference type="SUPFAM" id="SSF52540">
    <property type="entry name" value="P-loop containing nucleoside triphosphate hydrolases"/>
    <property type="match status" value="1"/>
</dbReference>
<reference evidence="4 5" key="1">
    <citation type="journal article" date="2010" name="Nature">
        <title>Genome sequencing and analysis of the model grass Brachypodium distachyon.</title>
        <authorList>
            <consortium name="International Brachypodium Initiative"/>
        </authorList>
    </citation>
    <scope>NUCLEOTIDE SEQUENCE [LARGE SCALE GENOMIC DNA]</scope>
    <source>
        <strain evidence="4">Bd21</strain>
        <strain evidence="5">cv. Bd21</strain>
    </source>
</reference>
<reference evidence="4" key="2">
    <citation type="submission" date="2017-06" db="EMBL/GenBank/DDBJ databases">
        <title>WGS assembly of Brachypodium distachyon.</title>
        <authorList>
            <consortium name="The International Brachypodium Initiative"/>
            <person name="Lucas S."/>
            <person name="Harmon-Smith M."/>
            <person name="Lail K."/>
            <person name="Tice H."/>
            <person name="Grimwood J."/>
            <person name="Bruce D."/>
            <person name="Barry K."/>
            <person name="Shu S."/>
            <person name="Lindquist E."/>
            <person name="Wang M."/>
            <person name="Pitluck S."/>
            <person name="Vogel J.P."/>
            <person name="Garvin D.F."/>
            <person name="Mockler T.C."/>
            <person name="Schmutz J."/>
            <person name="Rokhsar D."/>
            <person name="Bevan M.W."/>
        </authorList>
    </citation>
    <scope>NUCLEOTIDE SEQUENCE</scope>
    <source>
        <strain evidence="4">Bd21</strain>
    </source>
</reference>
<evidence type="ECO:0000256" key="2">
    <source>
        <dbReference type="SAM" id="Phobius"/>
    </source>
</evidence>
<dbReference type="InterPro" id="IPR029058">
    <property type="entry name" value="AB_hydrolase_fold"/>
</dbReference>
<dbReference type="OMA" id="DYFKSYC"/>
<dbReference type="PANTHER" id="PTHR47523">
    <property type="entry name" value="F21O3.11 PROTEIN"/>
    <property type="match status" value="1"/>
</dbReference>
<proteinExistence type="predicted"/>
<keyword evidence="2" id="KW-1133">Transmembrane helix</keyword>
<protein>
    <recommendedName>
        <fullName evidence="3">Fungal lipase-type domain-containing protein</fullName>
    </recommendedName>
</protein>
<feature type="region of interest" description="Disordered" evidence="1">
    <location>
        <begin position="182"/>
        <end position="210"/>
    </location>
</feature>
<accession>I1I9Q5</accession>
<dbReference type="InterPro" id="IPR027417">
    <property type="entry name" value="P-loop_NTPase"/>
</dbReference>
<keyword evidence="2" id="KW-0812">Transmembrane</keyword>
<dbReference type="Gene3D" id="3.40.50.1820">
    <property type="entry name" value="alpha/beta hydrolase"/>
    <property type="match status" value="1"/>
</dbReference>
<dbReference type="EMBL" id="CM000882">
    <property type="protein sequence ID" value="KQJ99499.1"/>
    <property type="molecule type" value="Genomic_DNA"/>
</dbReference>
<dbReference type="AlphaFoldDB" id="I1I9Q5"/>
<evidence type="ECO:0000256" key="1">
    <source>
        <dbReference type="SAM" id="MobiDB-lite"/>
    </source>
</evidence>
<feature type="region of interest" description="Disordered" evidence="1">
    <location>
        <begin position="436"/>
        <end position="461"/>
    </location>
</feature>
<dbReference type="InterPro" id="IPR002921">
    <property type="entry name" value="Fungal_lipase-type"/>
</dbReference>
<dbReference type="GeneID" id="100841452"/>
<dbReference type="eggNOG" id="ENOG502QQK6">
    <property type="taxonomic scope" value="Eukaryota"/>
</dbReference>
<dbReference type="RefSeq" id="XP_003574979.1">
    <property type="nucleotide sequence ID" value="XM_003574931.4"/>
</dbReference>
<evidence type="ECO:0000313" key="6">
    <source>
        <dbReference type="Proteomes" id="UP000008810"/>
    </source>
</evidence>
<dbReference type="HOGENOM" id="CLU_293786_0_0_1"/>
<dbReference type="ExpressionAtlas" id="I1I9Q5">
    <property type="expression patterns" value="baseline"/>
</dbReference>
<dbReference type="Gramene" id="KQJ99499">
    <property type="protein sequence ID" value="KQJ99499"/>
    <property type="gene ID" value="BRADI_3g43530v3"/>
</dbReference>
<name>I1I9Q5_BRADI</name>
<dbReference type="Proteomes" id="UP000008810">
    <property type="component" value="Chromosome 3"/>
</dbReference>
<evidence type="ECO:0000313" key="5">
    <source>
        <dbReference type="EnsemblPlants" id="KQJ99499"/>
    </source>
</evidence>
<dbReference type="SUPFAM" id="SSF53474">
    <property type="entry name" value="alpha/beta-Hydrolases"/>
    <property type="match status" value="1"/>
</dbReference>
<dbReference type="CDD" id="cd00882">
    <property type="entry name" value="Ras_like_GTPase"/>
    <property type="match status" value="1"/>
</dbReference>
<dbReference type="PANTHER" id="PTHR47523:SF1">
    <property type="entry name" value="F21O3.11 PROTEIN"/>
    <property type="match status" value="1"/>
</dbReference>
<dbReference type="KEGG" id="bdi:100841452"/>
<sequence length="1018" mass="112624">MATALVTRVESWVRNQAARLPPWAPPLPVPRWPWPPPRAPAWPGDRRRQRERMFREEFERRRIQLRELCRAVRVDTLAELQELLCAMVLAECVYKRPVSEMMRYINKFKSDFGGNIVSLERVQPSLDHVPHRYLLAEAGDTLFATFIGTNQYKDVIADVNILQGTIFHEDTTQALADAIGAEQNGDPTGEENLGVPHREKPKQLRKSKPAAHRGFLARAKGIPALELYKLAQKKNRKLVLCGHSLGGAVAALATLAILREISSSSPTKEANRLQVKCITFSQPPVGNPALRDYVHQRGWQDYFKSYCIPEDVVPRILSPAYFHHYNAQTAEAPFVNTTDVKSEENNGTSTEKTNENNREQLVLGVGPVQKSLWRLSKLVPLEGVRKSLSVLQKQANIFGKASTQLDSYLQSKVDESEEEPQSLEIQEGSEGIALTPLSDNHGGCTEGNSGTEKINAPGVGGSKRWSRVPSLPSYVPFGELYLLGDSSVNTLSDSEYSKMTSVQSVIAELRERLQSHSMKSYRARFQKMYDMCMCANAPLFTGIEQLQQFSHLQQLLGLTATDSVELGHIVEPPAIRTATSILPLGWTGLPGGKSVEPLKVDIIGHNLSMCTLFQAQINGSWYSTVIETLPSATSYSSDQEVQPTLQKMRIIVGLPQKPPPNYTSEDFMVPVVTGVNLNSDNGFESFFEDKGCCKGLNEFLIYGTSDFVTICKEVYVRTRRVRFLGLEGAGKTSLIKAMLGQVKERNNAVLECIHVDMHSKGVSNGLCYLDSATVNLQELPLEVRRFKEELQLGLHDLSRKIDLIVVVHNLAHRIPQYYQSNASEPRPALSLLLDEAKILGFPWILAITNKFAVSAHEQNELISSAMEAYKASPDDTKVVNSTPFSMPSATNSLRPISSTSGNLENKDSSGRATFHPVNFVLSPFQRKDIVMHVEGVTALRQHLHQVIANNEEPALEELARERLSLELAREKAASLQAKQKPLKRDGSVTAAAVGASLGAGLGIVMAVIMGAASALRKP</sequence>
<keyword evidence="6" id="KW-1185">Reference proteome</keyword>
<feature type="transmembrane region" description="Helical" evidence="2">
    <location>
        <begin position="988"/>
        <end position="1015"/>
    </location>
</feature>
<dbReference type="OrthoDB" id="438440at2759"/>
<organism evidence="5">
    <name type="scientific">Brachypodium distachyon</name>
    <name type="common">Purple false brome</name>
    <name type="synonym">Trachynia distachya</name>
    <dbReference type="NCBI Taxonomy" id="15368"/>
    <lineage>
        <taxon>Eukaryota</taxon>
        <taxon>Viridiplantae</taxon>
        <taxon>Streptophyta</taxon>
        <taxon>Embryophyta</taxon>
        <taxon>Tracheophyta</taxon>
        <taxon>Spermatophyta</taxon>
        <taxon>Magnoliopsida</taxon>
        <taxon>Liliopsida</taxon>
        <taxon>Poales</taxon>
        <taxon>Poaceae</taxon>
        <taxon>BOP clade</taxon>
        <taxon>Pooideae</taxon>
        <taxon>Stipodae</taxon>
        <taxon>Brachypodieae</taxon>
        <taxon>Brachypodium</taxon>
    </lineage>
</organism>
<reference evidence="5" key="3">
    <citation type="submission" date="2018-08" db="UniProtKB">
        <authorList>
            <consortium name="EnsemblPlants"/>
        </authorList>
    </citation>
    <scope>IDENTIFICATION</scope>
    <source>
        <strain evidence="5">cv. Bd21</strain>
    </source>
</reference>
<evidence type="ECO:0000313" key="4">
    <source>
        <dbReference type="EMBL" id="KQJ99499.1"/>
    </source>
</evidence>
<dbReference type="GO" id="GO:0006629">
    <property type="term" value="P:lipid metabolic process"/>
    <property type="evidence" value="ECO:0007669"/>
    <property type="project" value="InterPro"/>
</dbReference>
<dbReference type="STRING" id="15368.I1I9Q5"/>
<dbReference type="EnsemblPlants" id="KQJ99499">
    <property type="protein sequence ID" value="KQJ99499"/>
    <property type="gene ID" value="BRADI_3g43530v3"/>
</dbReference>
<feature type="domain" description="Fungal lipase-type" evidence="3">
    <location>
        <begin position="208"/>
        <end position="316"/>
    </location>
</feature>
<keyword evidence="2" id="KW-0472">Membrane</keyword>
<feature type="region of interest" description="Disordered" evidence="1">
    <location>
        <begin position="884"/>
        <end position="909"/>
    </location>
</feature>
<gene>
    <name evidence="5" type="primary">LOC100841452</name>
    <name evidence="4" type="ORF">BRADI_3g43530v3</name>
</gene>
<evidence type="ECO:0000259" key="3">
    <source>
        <dbReference type="Pfam" id="PF01764"/>
    </source>
</evidence>
<dbReference type="Pfam" id="PF01764">
    <property type="entry name" value="Lipase_3"/>
    <property type="match status" value="1"/>
</dbReference>
<feature type="compositionally biased region" description="Polar residues" evidence="1">
    <location>
        <begin position="884"/>
        <end position="903"/>
    </location>
</feature>